<dbReference type="EMBL" id="BAAAAF010000024">
    <property type="protein sequence ID" value="GAA0037353.1"/>
    <property type="molecule type" value="Genomic_DNA"/>
</dbReference>
<keyword evidence="3" id="KW-1185">Reference proteome</keyword>
<evidence type="ECO:0000313" key="2">
    <source>
        <dbReference type="EMBL" id="GAA0037353.1"/>
    </source>
</evidence>
<feature type="compositionally biased region" description="Basic and acidic residues" evidence="1">
    <location>
        <begin position="50"/>
        <end position="69"/>
    </location>
</feature>
<feature type="compositionally biased region" description="Basic and acidic residues" evidence="1">
    <location>
        <begin position="1"/>
        <end position="12"/>
    </location>
</feature>
<accession>A0ABP3CBT1</accession>
<comment type="caution">
    <text evidence="2">The sequence shown here is derived from an EMBL/GenBank/DDBJ whole genome shotgun (WGS) entry which is preliminary data.</text>
</comment>
<feature type="region of interest" description="Disordered" evidence="1">
    <location>
        <begin position="43"/>
        <end position="102"/>
    </location>
</feature>
<feature type="compositionally biased region" description="Basic and acidic residues" evidence="1">
    <location>
        <begin position="83"/>
        <end position="99"/>
    </location>
</feature>
<reference evidence="2 3" key="1">
    <citation type="submission" date="2024-01" db="EMBL/GenBank/DDBJ databases">
        <title>Characterization of antibiotic resistant novel bacterial strains and their environmental applications.</title>
        <authorList>
            <person name="Manzoor S."/>
            <person name="Abbas S."/>
            <person name="Arshad M."/>
            <person name="Ahmed I."/>
        </authorList>
    </citation>
    <scope>NUCLEOTIDE SEQUENCE [LARGE SCALE GENOMIC DNA]</scope>
    <source>
        <strain evidence="2 3">NCCP-602</strain>
    </source>
</reference>
<name>A0ABP3CBT1_9MICO</name>
<dbReference type="Proteomes" id="UP001498238">
    <property type="component" value="Unassembled WGS sequence"/>
</dbReference>
<sequence length="119" mass="12624">MGHADSEPRVDRDDGESVVPEAPPRAGLRRVCGVPAVPRAADVPSINGQRENRVAGDADFRPRVDRDDGASGDTMIPSPALIEGRRNADRGEAQREPRATCEGAATSARVVLICENCPP</sequence>
<gene>
    <name evidence="2" type="ORF">NCCP602_33150</name>
</gene>
<organism evidence="2 3">
    <name type="scientific">Brevibacterium metallidurans</name>
    <dbReference type="NCBI Taxonomy" id="1482676"/>
    <lineage>
        <taxon>Bacteria</taxon>
        <taxon>Bacillati</taxon>
        <taxon>Actinomycetota</taxon>
        <taxon>Actinomycetes</taxon>
        <taxon>Micrococcales</taxon>
        <taxon>Brevibacteriaceae</taxon>
        <taxon>Brevibacterium</taxon>
    </lineage>
</organism>
<protein>
    <submittedName>
        <fullName evidence="2">Uncharacterized protein</fullName>
    </submittedName>
</protein>
<feature type="region of interest" description="Disordered" evidence="1">
    <location>
        <begin position="1"/>
        <end position="27"/>
    </location>
</feature>
<proteinExistence type="predicted"/>
<evidence type="ECO:0000256" key="1">
    <source>
        <dbReference type="SAM" id="MobiDB-lite"/>
    </source>
</evidence>
<evidence type="ECO:0000313" key="3">
    <source>
        <dbReference type="Proteomes" id="UP001498238"/>
    </source>
</evidence>